<evidence type="ECO:0000256" key="6">
    <source>
        <dbReference type="ARBA" id="ARBA00022801"/>
    </source>
</evidence>
<feature type="non-terminal residue" evidence="10">
    <location>
        <position position="1"/>
    </location>
</feature>
<dbReference type="HOGENOM" id="CLU_027551_3_1_1"/>
<dbReference type="OrthoDB" id="424610at2759"/>
<evidence type="ECO:0000256" key="3">
    <source>
        <dbReference type="ARBA" id="ARBA00022525"/>
    </source>
</evidence>
<dbReference type="PANTHER" id="PTHR38050:SF2">
    <property type="entry name" value="FERULOYL ESTERASE C-RELATED"/>
    <property type="match status" value="1"/>
</dbReference>
<comment type="catalytic activity">
    <reaction evidence="9">
        <text>feruloyl-polysaccharide + H2O = ferulate + polysaccharide.</text>
        <dbReference type="EC" id="3.1.1.73"/>
    </reaction>
</comment>
<keyword evidence="5" id="KW-0732">Signal</keyword>
<evidence type="ECO:0000256" key="7">
    <source>
        <dbReference type="ARBA" id="ARBA00023277"/>
    </source>
</evidence>
<proteinExistence type="predicted"/>
<name>A0A074XZJ5_AURSE</name>
<dbReference type="GO" id="GO:0030600">
    <property type="term" value="F:feruloyl esterase activity"/>
    <property type="evidence" value="ECO:0007669"/>
    <property type="project" value="UniProtKB-EC"/>
</dbReference>
<dbReference type="GO" id="GO:0045493">
    <property type="term" value="P:xylan catabolic process"/>
    <property type="evidence" value="ECO:0007669"/>
    <property type="project" value="UniProtKB-KW"/>
</dbReference>
<dbReference type="InParanoid" id="A0A074XZJ5"/>
<evidence type="ECO:0000256" key="5">
    <source>
        <dbReference type="ARBA" id="ARBA00022729"/>
    </source>
</evidence>
<keyword evidence="6" id="KW-0378">Hydrolase</keyword>
<dbReference type="PANTHER" id="PTHR38050">
    <property type="match status" value="1"/>
</dbReference>
<feature type="non-terminal residue" evidence="10">
    <location>
        <position position="240"/>
    </location>
</feature>
<dbReference type="AlphaFoldDB" id="A0A074XZJ5"/>
<dbReference type="GeneID" id="25368618"/>
<dbReference type="STRING" id="1043005.A0A074XZJ5"/>
<evidence type="ECO:0000256" key="2">
    <source>
        <dbReference type="ARBA" id="ARBA00013091"/>
    </source>
</evidence>
<dbReference type="EC" id="3.1.1.73" evidence="2"/>
<evidence type="ECO:0000313" key="10">
    <source>
        <dbReference type="EMBL" id="KEQ90968.1"/>
    </source>
</evidence>
<accession>A0A074XZJ5</accession>
<dbReference type="EMBL" id="KL584783">
    <property type="protein sequence ID" value="KEQ90968.1"/>
    <property type="molecule type" value="Genomic_DNA"/>
</dbReference>
<comment type="subcellular location">
    <subcellularLocation>
        <location evidence="1">Secreted</location>
    </subcellularLocation>
</comment>
<dbReference type="OMA" id="NSKNGYW"/>
<dbReference type="SUPFAM" id="SSF53474">
    <property type="entry name" value="alpha/beta-Hydrolases"/>
    <property type="match status" value="1"/>
</dbReference>
<dbReference type="InterPro" id="IPR043595">
    <property type="entry name" value="FaeB/C/D"/>
</dbReference>
<evidence type="ECO:0000313" key="11">
    <source>
        <dbReference type="Proteomes" id="UP000030641"/>
    </source>
</evidence>
<evidence type="ECO:0000256" key="8">
    <source>
        <dbReference type="ARBA" id="ARBA00023326"/>
    </source>
</evidence>
<dbReference type="RefSeq" id="XP_013339478.1">
    <property type="nucleotide sequence ID" value="XM_013484024.1"/>
</dbReference>
<keyword evidence="11" id="KW-1185">Reference proteome</keyword>
<dbReference type="GO" id="GO:0005576">
    <property type="term" value="C:extracellular region"/>
    <property type="evidence" value="ECO:0007669"/>
    <property type="project" value="UniProtKB-SubCell"/>
</dbReference>
<protein>
    <recommendedName>
        <fullName evidence="2">feruloyl esterase</fullName>
        <ecNumber evidence="2">3.1.1.73</ecNumber>
    </recommendedName>
</protein>
<dbReference type="Proteomes" id="UP000030641">
    <property type="component" value="Unassembled WGS sequence"/>
</dbReference>
<sequence length="240" mass="26075">RRYFGVHVPTSYNTDGGAAPLLFAFHGRSETPANIEGYSDLSNGIFNPYGIVVYPLGIVANVSDYPQWAGDPDTVNRVPYVDDQTFVQDLIVHMTSNYCIDTSRILATGFSNGGGFTDILACNSTLSNQFSAFAVNAGAFYTNSICSPGRTNLPILEFHGDADGTILYTGGPRRGYCLPSIPHWASDWSARNGYSDAYVSTPLANGQVIKYEYGTGENQGIVTHYKIAGWKHAWVRESSG</sequence>
<keyword evidence="8" id="KW-0624">Polysaccharide degradation</keyword>
<keyword evidence="4" id="KW-0858">Xylan degradation</keyword>
<dbReference type="InterPro" id="IPR029058">
    <property type="entry name" value="AB_hydrolase_fold"/>
</dbReference>
<keyword evidence="7" id="KW-0119">Carbohydrate metabolism</keyword>
<evidence type="ECO:0000256" key="1">
    <source>
        <dbReference type="ARBA" id="ARBA00004613"/>
    </source>
</evidence>
<evidence type="ECO:0000256" key="9">
    <source>
        <dbReference type="ARBA" id="ARBA00034075"/>
    </source>
</evidence>
<organism evidence="10 11">
    <name type="scientific">Aureobasidium subglaciale (strain EXF-2481)</name>
    <name type="common">Aureobasidium pullulans var. subglaciale</name>
    <dbReference type="NCBI Taxonomy" id="1043005"/>
    <lineage>
        <taxon>Eukaryota</taxon>
        <taxon>Fungi</taxon>
        <taxon>Dikarya</taxon>
        <taxon>Ascomycota</taxon>
        <taxon>Pezizomycotina</taxon>
        <taxon>Dothideomycetes</taxon>
        <taxon>Dothideomycetidae</taxon>
        <taxon>Dothideales</taxon>
        <taxon>Saccotheciaceae</taxon>
        <taxon>Aureobasidium</taxon>
    </lineage>
</organism>
<gene>
    <name evidence="10" type="ORF">AUEXF2481DRAFT_49663</name>
</gene>
<dbReference type="Gene3D" id="3.40.50.1820">
    <property type="entry name" value="alpha/beta hydrolase"/>
    <property type="match status" value="1"/>
</dbReference>
<reference evidence="10 11" key="1">
    <citation type="journal article" date="2014" name="BMC Genomics">
        <title>Genome sequencing of four Aureobasidium pullulans varieties: biotechnological potential, stress tolerance, and description of new species.</title>
        <authorList>
            <person name="Gostin Ar C."/>
            <person name="Ohm R.A."/>
            <person name="Kogej T."/>
            <person name="Sonjak S."/>
            <person name="Turk M."/>
            <person name="Zajc J."/>
            <person name="Zalar P."/>
            <person name="Grube M."/>
            <person name="Sun H."/>
            <person name="Han J."/>
            <person name="Sharma A."/>
            <person name="Chiniquy J."/>
            <person name="Ngan C.Y."/>
            <person name="Lipzen A."/>
            <person name="Barry K."/>
            <person name="Grigoriev I.V."/>
            <person name="Gunde-Cimerman N."/>
        </authorList>
    </citation>
    <scope>NUCLEOTIDE SEQUENCE [LARGE SCALE GENOMIC DNA]</scope>
    <source>
        <strain evidence="10 11">EXF-2481</strain>
    </source>
</reference>
<evidence type="ECO:0000256" key="4">
    <source>
        <dbReference type="ARBA" id="ARBA00022651"/>
    </source>
</evidence>
<keyword evidence="3" id="KW-0964">Secreted</keyword>